<feature type="transmembrane region" description="Helical" evidence="11">
    <location>
        <begin position="145"/>
        <end position="164"/>
    </location>
</feature>
<keyword evidence="11" id="KW-0812">Transmembrane</keyword>
<evidence type="ECO:0000259" key="12">
    <source>
        <dbReference type="PROSITE" id="PS50893"/>
    </source>
</evidence>
<dbReference type="CDD" id="cd03230">
    <property type="entry name" value="ABC_DR_subfamily_A"/>
    <property type="match status" value="1"/>
</dbReference>
<dbReference type="InterPro" id="IPR017871">
    <property type="entry name" value="ABC_transporter-like_CS"/>
</dbReference>
<keyword evidence="5" id="KW-0547">Nucleotide-binding</keyword>
<evidence type="ECO:0000256" key="4">
    <source>
        <dbReference type="ARBA" id="ARBA00022475"/>
    </source>
</evidence>
<keyword evidence="14" id="KW-1185">Reference proteome</keyword>
<evidence type="ECO:0000256" key="5">
    <source>
        <dbReference type="ARBA" id="ARBA00022741"/>
    </source>
</evidence>
<dbReference type="Gene3D" id="3.40.50.300">
    <property type="entry name" value="P-loop containing nucleotide triphosphate hydrolases"/>
    <property type="match status" value="1"/>
</dbReference>
<keyword evidence="8 11" id="KW-0472">Membrane</keyword>
<dbReference type="PROSITE" id="PS50893">
    <property type="entry name" value="ABC_TRANSPORTER_2"/>
    <property type="match status" value="1"/>
</dbReference>
<dbReference type="PANTHER" id="PTHR42711:SF5">
    <property type="entry name" value="ABC TRANSPORTER ATP-BINDING PROTEIN NATA"/>
    <property type="match status" value="1"/>
</dbReference>
<dbReference type="SMART" id="SM00382">
    <property type="entry name" value="AAA"/>
    <property type="match status" value="1"/>
</dbReference>
<feature type="region of interest" description="Disordered" evidence="10">
    <location>
        <begin position="398"/>
        <end position="418"/>
    </location>
</feature>
<dbReference type="Pfam" id="PF00005">
    <property type="entry name" value="ABC_tran"/>
    <property type="match status" value="1"/>
</dbReference>
<evidence type="ECO:0000256" key="9">
    <source>
        <dbReference type="ARBA" id="ARBA00023251"/>
    </source>
</evidence>
<sequence length="741" mass="79675">MTATWLDQSPARAAHVAIGPGMLRGAALVYPVKNTSTGARYELGPREHFVLERLDGIRTLDAIGVDYAAAFDKRLGETAWLQLLSLFGSRGLLSGGEAAEPAAAAKRVKRESKKGFPAGDIVMFDPEPVIGFLLRVLRPVLTRRVAIPVVLALIAVEAVILAHVGELARESWHFAKQPSLIPMVFSLYGVSLLIHELGHGVIGERFGGRATEVGLRYRLPALGFYCTVEDMPLFRSRWRRVATAAAGVAADVAFQVPFYVLWAALPAGDATRTAIAMLLMYKTAGILFNLLPLPPLDGYLMLSHALNISRLAVSSGVYISQLVHRNPAARRYPRRAVVAYLCYPLIAAGFVLPAVSGVCWYLLSAFPSPYGWLVIGALVLLNVAPPLVKRLRGKRPAQVTEAPSPVETPEPVATEPLPLPARLSTSLSTREKVRMDAITDSATAAIVVQHVRKTYGAVSACRDVSLSVAEGELFGVLGPNGAGKTTLIEILEGLRRPDSGTVSVLGAEPWQRDSRVLLRIGVQTQASAFFTRLTALEHLETVAALYGAPRRAAREAIERFGLTASAGTRVERLSGGQRQRLGIAAALVHDPDLVFLDEPTAALDPRARLDLWDLMREIRDRGKTIVYTTHQLDEAEALCDRVAIMSGGRVVAVGDPLELVDSLDQPVRVFVPCERISVGAARGLPGVEEARTEGASTVIATRAPGLVLSAVTEIAGVQGIRTRTASLEDVYLALTGKDFAA</sequence>
<evidence type="ECO:0000313" key="13">
    <source>
        <dbReference type="EMBL" id="ACU73067.1"/>
    </source>
</evidence>
<keyword evidence="3" id="KW-0813">Transport</keyword>
<organism evidence="13 14">
    <name type="scientific">Catenulispora acidiphila (strain DSM 44928 / JCM 14897 / NBRC 102108 / NRRL B-24433 / ID139908)</name>
    <dbReference type="NCBI Taxonomy" id="479433"/>
    <lineage>
        <taxon>Bacteria</taxon>
        <taxon>Bacillati</taxon>
        <taxon>Actinomycetota</taxon>
        <taxon>Actinomycetes</taxon>
        <taxon>Catenulisporales</taxon>
        <taxon>Catenulisporaceae</taxon>
        <taxon>Catenulispora</taxon>
    </lineage>
</organism>
<name>C7QI22_CATAD</name>
<keyword evidence="7" id="KW-1278">Translocase</keyword>
<dbReference type="InterPro" id="IPR003439">
    <property type="entry name" value="ABC_transporter-like_ATP-bd"/>
</dbReference>
<comment type="similarity">
    <text evidence="2">Belongs to the ABC transporter superfamily.</text>
</comment>
<feature type="compositionally biased region" description="Low complexity" evidence="10">
    <location>
        <begin position="399"/>
        <end position="416"/>
    </location>
</feature>
<dbReference type="KEGG" id="cai:Caci_4203"/>
<dbReference type="GO" id="GO:0005886">
    <property type="term" value="C:plasma membrane"/>
    <property type="evidence" value="ECO:0007669"/>
    <property type="project" value="UniProtKB-SubCell"/>
</dbReference>
<feature type="transmembrane region" description="Helical" evidence="11">
    <location>
        <begin position="369"/>
        <end position="388"/>
    </location>
</feature>
<dbReference type="EMBL" id="CP001700">
    <property type="protein sequence ID" value="ACU73067.1"/>
    <property type="molecule type" value="Genomic_DNA"/>
</dbReference>
<dbReference type="FunFam" id="3.40.50.300:FF:000589">
    <property type="entry name" value="ABC transporter, ATP-binding subunit"/>
    <property type="match status" value="1"/>
</dbReference>
<dbReference type="GO" id="GO:0005524">
    <property type="term" value="F:ATP binding"/>
    <property type="evidence" value="ECO:0007669"/>
    <property type="project" value="UniProtKB-KW"/>
</dbReference>
<evidence type="ECO:0000256" key="10">
    <source>
        <dbReference type="SAM" id="MobiDB-lite"/>
    </source>
</evidence>
<dbReference type="PROSITE" id="PS00211">
    <property type="entry name" value="ABC_TRANSPORTER_1"/>
    <property type="match status" value="1"/>
</dbReference>
<reference evidence="13 14" key="1">
    <citation type="journal article" date="2009" name="Stand. Genomic Sci.">
        <title>Complete genome sequence of Catenulispora acidiphila type strain (ID 139908).</title>
        <authorList>
            <person name="Copeland A."/>
            <person name="Lapidus A."/>
            <person name="Glavina Del Rio T."/>
            <person name="Nolan M."/>
            <person name="Lucas S."/>
            <person name="Chen F."/>
            <person name="Tice H."/>
            <person name="Cheng J.F."/>
            <person name="Bruce D."/>
            <person name="Goodwin L."/>
            <person name="Pitluck S."/>
            <person name="Mikhailova N."/>
            <person name="Pati A."/>
            <person name="Ivanova N."/>
            <person name="Mavromatis K."/>
            <person name="Chen A."/>
            <person name="Palaniappan K."/>
            <person name="Chain P."/>
            <person name="Land M."/>
            <person name="Hauser L."/>
            <person name="Chang Y.J."/>
            <person name="Jeffries C.D."/>
            <person name="Chertkov O."/>
            <person name="Brettin T."/>
            <person name="Detter J.C."/>
            <person name="Han C."/>
            <person name="Ali Z."/>
            <person name="Tindall B.J."/>
            <person name="Goker M."/>
            <person name="Bristow J."/>
            <person name="Eisen J.A."/>
            <person name="Markowitz V."/>
            <person name="Hugenholtz P."/>
            <person name="Kyrpides N.C."/>
            <person name="Klenk H.P."/>
        </authorList>
    </citation>
    <scope>NUCLEOTIDE SEQUENCE [LARGE SCALE GENOMIC DNA]</scope>
    <source>
        <strain evidence="14">DSM 44928 / JCM 14897 / NBRC 102108 / NRRL B-24433 / ID139908</strain>
    </source>
</reference>
<evidence type="ECO:0000256" key="7">
    <source>
        <dbReference type="ARBA" id="ARBA00022967"/>
    </source>
</evidence>
<dbReference type="Proteomes" id="UP000000851">
    <property type="component" value="Chromosome"/>
</dbReference>
<dbReference type="TCDB" id="3.A.1.105.26">
    <property type="family name" value="the atp-binding cassette (abc) superfamily"/>
</dbReference>
<feature type="domain" description="ABC transporter" evidence="12">
    <location>
        <begin position="446"/>
        <end position="672"/>
    </location>
</feature>
<dbReference type="GO" id="GO:0016887">
    <property type="term" value="F:ATP hydrolysis activity"/>
    <property type="evidence" value="ECO:0007669"/>
    <property type="project" value="InterPro"/>
</dbReference>
<feature type="transmembrane region" description="Helical" evidence="11">
    <location>
        <begin position="274"/>
        <end position="293"/>
    </location>
</feature>
<evidence type="ECO:0000256" key="2">
    <source>
        <dbReference type="ARBA" id="ARBA00005417"/>
    </source>
</evidence>
<dbReference type="eggNOG" id="COG1131">
    <property type="taxonomic scope" value="Bacteria"/>
</dbReference>
<keyword evidence="6" id="KW-0067">ATP-binding</keyword>
<dbReference type="InParanoid" id="C7QI22"/>
<gene>
    <name evidence="13" type="ordered locus">Caci_4203</name>
</gene>
<dbReference type="InterPro" id="IPR050763">
    <property type="entry name" value="ABC_transporter_ATP-binding"/>
</dbReference>
<keyword evidence="4" id="KW-1003">Cell membrane</keyword>
<comment type="subcellular location">
    <subcellularLocation>
        <location evidence="1">Cell membrane</location>
        <topology evidence="1">Peripheral membrane protein</topology>
    </subcellularLocation>
</comment>
<evidence type="ECO:0000313" key="14">
    <source>
        <dbReference type="Proteomes" id="UP000000851"/>
    </source>
</evidence>
<evidence type="ECO:0000256" key="8">
    <source>
        <dbReference type="ARBA" id="ARBA00023136"/>
    </source>
</evidence>
<dbReference type="PANTHER" id="PTHR42711">
    <property type="entry name" value="ABC TRANSPORTER ATP-BINDING PROTEIN"/>
    <property type="match status" value="1"/>
</dbReference>
<evidence type="ECO:0000256" key="11">
    <source>
        <dbReference type="SAM" id="Phobius"/>
    </source>
</evidence>
<accession>C7QI22</accession>
<evidence type="ECO:0000256" key="6">
    <source>
        <dbReference type="ARBA" id="ARBA00022840"/>
    </source>
</evidence>
<dbReference type="InterPro" id="IPR027417">
    <property type="entry name" value="P-loop_NTPase"/>
</dbReference>
<keyword evidence="11" id="KW-1133">Transmembrane helix</keyword>
<dbReference type="InterPro" id="IPR003593">
    <property type="entry name" value="AAA+_ATPase"/>
</dbReference>
<proteinExistence type="inferred from homology"/>
<feature type="transmembrane region" description="Helical" evidence="11">
    <location>
        <begin position="340"/>
        <end position="363"/>
    </location>
</feature>
<dbReference type="AlphaFoldDB" id="C7QI22"/>
<dbReference type="STRING" id="479433.Caci_4203"/>
<dbReference type="SUPFAM" id="SSF52540">
    <property type="entry name" value="P-loop containing nucleoside triphosphate hydrolases"/>
    <property type="match status" value="1"/>
</dbReference>
<evidence type="ECO:0000256" key="1">
    <source>
        <dbReference type="ARBA" id="ARBA00004202"/>
    </source>
</evidence>
<protein>
    <submittedName>
        <fullName evidence="13">ABC transporter related</fullName>
    </submittedName>
</protein>
<evidence type="ECO:0000256" key="3">
    <source>
        <dbReference type="ARBA" id="ARBA00022448"/>
    </source>
</evidence>
<dbReference type="HOGENOM" id="CLU_374578_0_0_11"/>
<keyword evidence="9" id="KW-0046">Antibiotic resistance</keyword>
<dbReference type="GO" id="GO:0046677">
    <property type="term" value="P:response to antibiotic"/>
    <property type="evidence" value="ECO:0007669"/>
    <property type="project" value="UniProtKB-KW"/>
</dbReference>
<feature type="transmembrane region" description="Helical" evidence="11">
    <location>
        <begin position="241"/>
        <end position="262"/>
    </location>
</feature>